<accession>A0A512N2Q9</accession>
<evidence type="ECO:0000313" key="5">
    <source>
        <dbReference type="Proteomes" id="UP000321058"/>
    </source>
</evidence>
<dbReference type="InterPro" id="IPR016181">
    <property type="entry name" value="Acyl_CoA_acyltransferase"/>
</dbReference>
<keyword evidence="5" id="KW-1185">Reference proteome</keyword>
<proteinExistence type="predicted"/>
<dbReference type="Proteomes" id="UP000321058">
    <property type="component" value="Unassembled WGS sequence"/>
</dbReference>
<feature type="domain" description="N-acetyltransferase" evidence="3">
    <location>
        <begin position="4"/>
        <end position="158"/>
    </location>
</feature>
<dbReference type="AlphaFoldDB" id="A0A512N2Q9"/>
<dbReference type="InterPro" id="IPR000182">
    <property type="entry name" value="GNAT_dom"/>
</dbReference>
<dbReference type="Pfam" id="PF00583">
    <property type="entry name" value="Acetyltransf_1"/>
    <property type="match status" value="1"/>
</dbReference>
<organism evidence="4 5">
    <name type="scientific">Reyranella soli</name>
    <dbReference type="NCBI Taxonomy" id="1230389"/>
    <lineage>
        <taxon>Bacteria</taxon>
        <taxon>Pseudomonadati</taxon>
        <taxon>Pseudomonadota</taxon>
        <taxon>Alphaproteobacteria</taxon>
        <taxon>Hyphomicrobiales</taxon>
        <taxon>Reyranellaceae</taxon>
        <taxon>Reyranella</taxon>
    </lineage>
</organism>
<dbReference type="EMBL" id="BKAJ01000005">
    <property type="protein sequence ID" value="GEP53268.1"/>
    <property type="molecule type" value="Genomic_DNA"/>
</dbReference>
<evidence type="ECO:0000256" key="2">
    <source>
        <dbReference type="ARBA" id="ARBA00023315"/>
    </source>
</evidence>
<gene>
    <name evidence="4" type="ORF">RSO01_04340</name>
</gene>
<dbReference type="GO" id="GO:0008080">
    <property type="term" value="F:N-acetyltransferase activity"/>
    <property type="evidence" value="ECO:0007669"/>
    <property type="project" value="UniProtKB-ARBA"/>
</dbReference>
<evidence type="ECO:0000313" key="4">
    <source>
        <dbReference type="EMBL" id="GEP53268.1"/>
    </source>
</evidence>
<evidence type="ECO:0000256" key="1">
    <source>
        <dbReference type="ARBA" id="ARBA00022679"/>
    </source>
</evidence>
<dbReference type="PANTHER" id="PTHR10545">
    <property type="entry name" value="DIAMINE N-ACETYLTRANSFERASE"/>
    <property type="match status" value="1"/>
</dbReference>
<name>A0A512N2Q9_9HYPH</name>
<dbReference type="Gene3D" id="3.40.630.30">
    <property type="match status" value="1"/>
</dbReference>
<dbReference type="SUPFAM" id="SSF55729">
    <property type="entry name" value="Acyl-CoA N-acyltransferases (Nat)"/>
    <property type="match status" value="1"/>
</dbReference>
<keyword evidence="2" id="KW-0012">Acyltransferase</keyword>
<protein>
    <submittedName>
        <fullName evidence="4">N-acetyltransferase</fullName>
    </submittedName>
</protein>
<dbReference type="RefSeq" id="WP_147145727.1">
    <property type="nucleotide sequence ID" value="NZ_BKAJ01000005.1"/>
</dbReference>
<dbReference type="CDD" id="cd04301">
    <property type="entry name" value="NAT_SF"/>
    <property type="match status" value="1"/>
</dbReference>
<comment type="caution">
    <text evidence="4">The sequence shown here is derived from an EMBL/GenBank/DDBJ whole genome shotgun (WGS) entry which is preliminary data.</text>
</comment>
<reference evidence="4 5" key="1">
    <citation type="submission" date="2019-07" db="EMBL/GenBank/DDBJ databases">
        <title>Whole genome shotgun sequence of Reyranella soli NBRC 108950.</title>
        <authorList>
            <person name="Hosoyama A."/>
            <person name="Uohara A."/>
            <person name="Ohji S."/>
            <person name="Ichikawa N."/>
        </authorList>
    </citation>
    <scope>NUCLEOTIDE SEQUENCE [LARGE SCALE GENOMIC DNA]</scope>
    <source>
        <strain evidence="4 5">NBRC 108950</strain>
    </source>
</reference>
<evidence type="ECO:0000259" key="3">
    <source>
        <dbReference type="PROSITE" id="PS51186"/>
    </source>
</evidence>
<dbReference type="PANTHER" id="PTHR10545:SF29">
    <property type="entry name" value="GH14572P-RELATED"/>
    <property type="match status" value="1"/>
</dbReference>
<sequence>MSTVTVRRAVAADCTVLARLLSDMQAHYKSPDPPGGAQEMARLLTREGERLPFALLGEHQSAVVGFAILSPMLYGGAYQWMLFLKDLYVTEQARGLGVGRALLVAMARIAIDEDYCRIDWTTEGTNTGAQRLYDGLGVPRQDKRFYRLGGETLRKFAGG</sequence>
<dbReference type="OrthoDB" id="7995647at2"/>
<dbReference type="PROSITE" id="PS51186">
    <property type="entry name" value="GNAT"/>
    <property type="match status" value="1"/>
</dbReference>
<keyword evidence="1 4" id="KW-0808">Transferase</keyword>
<dbReference type="InterPro" id="IPR051016">
    <property type="entry name" value="Diverse_Substrate_AcTransf"/>
</dbReference>